<dbReference type="Proteomes" id="UP000515725">
    <property type="component" value="Segment"/>
</dbReference>
<name>A0A7G5B831_9CAUD</name>
<proteinExistence type="predicted"/>
<protein>
    <submittedName>
        <fullName evidence="1">Head closure protein 3</fullName>
    </submittedName>
</protein>
<sequence length="577" mass="62689">MTTLKLTAYSGEVPRTLPRLLADTASQRALNVRLDNGGLTPTRQPRFEANISVDNAKTIYKHNGAWLAWQNVVHAAPGPVAQDRLYYMGDGKPKMIVDGTTYDLAVPMPTAAPALTVTGTGTGNVTSIAYVYTFVTAFGEESEPSALSNVAGWQSGQTRTLTGIQAPPAGRNITKQRFYRSQTGSGGTDLFFIEERAASAANFVDTHATNDFGEMLPSLEYNAPPDGLKGLISLPNGMMAAFTGKDLYFCEPFIPHAWPEKYILTMDYQIVALGAYGTTIVVMTEGLPYIVSGTAPENMQQQRVELNLPCINARGVIDLGYSVAYPSHDGLVMAGSNGMQVITEQLMTRNDWMNTGPGNIVGGQFNGRYFASYEYIEPSGAAFSGTLIFDTTGAAPFIIRSNHKADAFFHELQTGALYFLVGKEIFEWDALGQVNETLSWRSKQFVLPTPTNFGVILIEGSTAASEEEQAAYEAERQRIETENATNFALPSIGGELNGAEANLFAVNGDMMQRLPDEGFVSVSIYADGKLVKTVSKMNRMARLPSGFLARIWEIEVNSNINISDIVLATTGQELRNV</sequence>
<organism evidence="1 2">
    <name type="scientific">Ralstonia phage Alix</name>
    <dbReference type="NCBI Taxonomy" id="2759718"/>
    <lineage>
        <taxon>Viruses</taxon>
        <taxon>Duplodnaviria</taxon>
        <taxon>Heunggongvirae</taxon>
        <taxon>Uroviricota</taxon>
        <taxon>Caudoviricetes</taxon>
        <taxon>Gervaisevirus</taxon>
        <taxon>Gervaisevirus claudettte</taxon>
    </lineage>
</organism>
<reference evidence="1 2" key="1">
    <citation type="submission" date="2020-07" db="EMBL/GenBank/DDBJ databases">
        <title>Ralstonia phages.</title>
        <authorList>
            <person name="Trotereau A."/>
            <person name="Boyer C."/>
            <person name="Torres-Barcelo C."/>
        </authorList>
    </citation>
    <scope>NUCLEOTIDE SEQUENCE [LARGE SCALE GENOMIC DNA]</scope>
</reference>
<evidence type="ECO:0000313" key="2">
    <source>
        <dbReference type="Proteomes" id="UP000515725"/>
    </source>
</evidence>
<accession>A0A7G5B831</accession>
<gene>
    <name evidence="1" type="ORF">20A_00004</name>
</gene>
<dbReference type="EMBL" id="MT740727">
    <property type="protein sequence ID" value="QMV32454.1"/>
    <property type="molecule type" value="Genomic_DNA"/>
</dbReference>
<evidence type="ECO:0000313" key="1">
    <source>
        <dbReference type="EMBL" id="QMV32454.1"/>
    </source>
</evidence>